<reference evidence="2 3" key="1">
    <citation type="submission" date="2014-04" db="EMBL/GenBank/DDBJ databases">
        <authorList>
            <consortium name="DOE Joint Genome Institute"/>
            <person name="Kuo A."/>
            <person name="Kohler A."/>
            <person name="Nagy L.G."/>
            <person name="Floudas D."/>
            <person name="Copeland A."/>
            <person name="Barry K.W."/>
            <person name="Cichocki N."/>
            <person name="Veneault-Fourrey C."/>
            <person name="LaButti K."/>
            <person name="Lindquist E.A."/>
            <person name="Lipzen A."/>
            <person name="Lundell T."/>
            <person name="Morin E."/>
            <person name="Murat C."/>
            <person name="Sun H."/>
            <person name="Tunlid A."/>
            <person name="Henrissat B."/>
            <person name="Grigoriev I.V."/>
            <person name="Hibbett D.S."/>
            <person name="Martin F."/>
            <person name="Nordberg H.P."/>
            <person name="Cantor M.N."/>
            <person name="Hua S.X."/>
        </authorList>
    </citation>
    <scope>NUCLEOTIDE SEQUENCE [LARGE SCALE GENOMIC DNA]</scope>
    <source>
        <strain evidence="2 3">LaAM-08-1</strain>
    </source>
</reference>
<dbReference type="EMBL" id="KN838813">
    <property type="protein sequence ID" value="KIJ94008.1"/>
    <property type="molecule type" value="Genomic_DNA"/>
</dbReference>
<reference evidence="3" key="2">
    <citation type="submission" date="2015-01" db="EMBL/GenBank/DDBJ databases">
        <title>Evolutionary Origins and Diversification of the Mycorrhizal Mutualists.</title>
        <authorList>
            <consortium name="DOE Joint Genome Institute"/>
            <consortium name="Mycorrhizal Genomics Consortium"/>
            <person name="Kohler A."/>
            <person name="Kuo A."/>
            <person name="Nagy L.G."/>
            <person name="Floudas D."/>
            <person name="Copeland A."/>
            <person name="Barry K.W."/>
            <person name="Cichocki N."/>
            <person name="Veneault-Fourrey C."/>
            <person name="LaButti K."/>
            <person name="Lindquist E.A."/>
            <person name="Lipzen A."/>
            <person name="Lundell T."/>
            <person name="Morin E."/>
            <person name="Murat C."/>
            <person name="Riley R."/>
            <person name="Ohm R."/>
            <person name="Sun H."/>
            <person name="Tunlid A."/>
            <person name="Henrissat B."/>
            <person name="Grigoriev I.V."/>
            <person name="Hibbett D.S."/>
            <person name="Martin F."/>
        </authorList>
    </citation>
    <scope>NUCLEOTIDE SEQUENCE [LARGE SCALE GENOMIC DNA]</scope>
    <source>
        <strain evidence="3">LaAM-08-1</strain>
    </source>
</reference>
<keyword evidence="3" id="KW-1185">Reference proteome</keyword>
<dbReference type="Pfam" id="PF12770">
    <property type="entry name" value="CHAT"/>
    <property type="match status" value="1"/>
</dbReference>
<evidence type="ECO:0000313" key="2">
    <source>
        <dbReference type="EMBL" id="KIJ94008.1"/>
    </source>
</evidence>
<dbReference type="SUPFAM" id="SSF81901">
    <property type="entry name" value="HCP-like"/>
    <property type="match status" value="1"/>
</dbReference>
<accession>A0A0C9WYK6</accession>
<gene>
    <name evidence="2" type="ORF">K443DRAFT_12450</name>
</gene>
<dbReference type="AlphaFoldDB" id="A0A0C9WYK6"/>
<sequence length="1233" mass="138240">MNADKIINSMSSQSEVEVKQIDGESEVQRGEESELVILTAHLDSVMAADPSILEEIAKEYQAEQAYGTVDETLGRLYLLRFLALSDGLALQKCLAHFQTAVDQADDKHPDLPRRQHFLAVAFNYSYGNTGVLNHLNLSIHWLQLAIDGCGNNSPHLPFWYQDLAMVYFTCYKHRKNRDDLEQAIKFESSALEMISPDHPDFVKCSHDLAQLYLYHFERLREEEDVSKGIEVLVRVVGASPSDCPGLLEAQKTLARLYMNRVRIKGSKEDVDTAIHLRKLVIEATSPGTAEHIICIQDLGAAYLEKYTLFDSFEDLELSIKHLQEAITEVPIEEPIYAALFQDLGIALMMKYYTKGGDENIKLAVQYTELSVKSLPAGDKRIPHAQKHLAQAYYGRYSLSRDIGDLKQAQDLLKQALRAIRPTDPQLHELHDTLATVYQCFFIEFGDLSYISLALDHYKLAMDGISPTSIHLCQYEQNIAHCYGFRFNSLLDHHDLELGIQYSIQSLQHGSASHLVSSSAKHILSGLLSSKFAQYNDIADLDFAIQLEVEALNGLEETNPERPMWLYDLVRLHLSYHSHTKDITHLEAALLLMKEKSLKMAHENYQLSSDYLCTCAIMEEKLWRVDGNFDRIYACIEQCNLIINCIRTDDPILPILYQFIGTSFSRMYTHSQVANSGSVSQEFSVVEDAYCALYYFRASVTSPLVTPTDCLFSAVLWARFAESLNLNETLTAYHFALGTLPNVLWIGNSLGDRYHSVVKLKISDLVSSAVAAALKFNDVKCAVEFMEQGLAITYRQMLELRDEPTQLIEQHHKIGLEFKQISLKLQEISHPERTIKQDYHSLVIRQKDLIQQIRTLPGFEDFFLPKLFKELSKAANYGPVVVLNCTSEGSAAIILLPSTHGSSGNPLSVPLPDATIADLQHHCEMLRKALGFVSAREVDKPEKERSKKSSHKRSAELSLKYFTELLDWLWKAIVKPVYDVLESNGINSGRMWWCPSGLFTFLPIHAAASNSLFIQSYTPTLDALIKARTPKAITLDSISLAAIGITDIPGKPYLKLRYVSKELNSIKKVIASANILSDAKATVSSVLETMGNHEWLHIACHGEQDVSNPLNSHLDLYDGNLSLGQILAKDLPRAQFAFLSACQTAMGSSDLPNESLHLAGGFIVAGCQATIGTLWNMEDSDGPKVAELVYKNIMDNRKALDVRATADALHSAVQSLKADGAPFERWIPFIHMGI</sequence>
<feature type="domain" description="CHAT" evidence="1">
    <location>
        <begin position="963"/>
        <end position="1232"/>
    </location>
</feature>
<evidence type="ECO:0000313" key="3">
    <source>
        <dbReference type="Proteomes" id="UP000054477"/>
    </source>
</evidence>
<dbReference type="InterPro" id="IPR024983">
    <property type="entry name" value="CHAT_dom"/>
</dbReference>
<name>A0A0C9WYK6_9AGAR</name>
<protein>
    <submittedName>
        <fullName evidence="2">Unplaced genomic scaffold K443scaffold_278, whole genome shotgun sequence</fullName>
    </submittedName>
</protein>
<evidence type="ECO:0000259" key="1">
    <source>
        <dbReference type="Pfam" id="PF12770"/>
    </source>
</evidence>
<organism evidence="2 3">
    <name type="scientific">Laccaria amethystina LaAM-08-1</name>
    <dbReference type="NCBI Taxonomy" id="1095629"/>
    <lineage>
        <taxon>Eukaryota</taxon>
        <taxon>Fungi</taxon>
        <taxon>Dikarya</taxon>
        <taxon>Basidiomycota</taxon>
        <taxon>Agaricomycotina</taxon>
        <taxon>Agaricomycetes</taxon>
        <taxon>Agaricomycetidae</taxon>
        <taxon>Agaricales</taxon>
        <taxon>Agaricineae</taxon>
        <taxon>Hydnangiaceae</taxon>
        <taxon>Laccaria</taxon>
    </lineage>
</organism>
<proteinExistence type="predicted"/>
<dbReference type="STRING" id="1095629.A0A0C9WYK6"/>
<dbReference type="HOGENOM" id="CLU_001305_0_3_1"/>
<dbReference type="Gene3D" id="1.25.40.10">
    <property type="entry name" value="Tetratricopeptide repeat domain"/>
    <property type="match status" value="2"/>
</dbReference>
<dbReference type="OrthoDB" id="9991317at2759"/>
<dbReference type="InterPro" id="IPR011990">
    <property type="entry name" value="TPR-like_helical_dom_sf"/>
</dbReference>
<dbReference type="Proteomes" id="UP000054477">
    <property type="component" value="Unassembled WGS sequence"/>
</dbReference>